<reference evidence="1 2" key="1">
    <citation type="submission" date="2021-03" db="EMBL/GenBank/DDBJ databases">
        <title>Genomic Encyclopedia of Type Strains, Phase IV (KMG-IV): sequencing the most valuable type-strain genomes for metagenomic binning, comparative biology and taxonomic classification.</title>
        <authorList>
            <person name="Goeker M."/>
        </authorList>
    </citation>
    <scope>NUCLEOTIDE SEQUENCE [LARGE SCALE GENOMIC DNA]</scope>
    <source>
        <strain evidence="1 2">DSM 14349</strain>
    </source>
</reference>
<dbReference type="EMBL" id="JAGGKG010000021">
    <property type="protein sequence ID" value="MBP1907066.1"/>
    <property type="molecule type" value="Genomic_DNA"/>
</dbReference>
<gene>
    <name evidence="1" type="ORF">J2Z32_003731</name>
</gene>
<evidence type="ECO:0000313" key="2">
    <source>
        <dbReference type="Proteomes" id="UP001519272"/>
    </source>
</evidence>
<proteinExistence type="predicted"/>
<name>A0ABS4FWV4_9BACL</name>
<dbReference type="Proteomes" id="UP001519272">
    <property type="component" value="Unassembled WGS sequence"/>
</dbReference>
<comment type="caution">
    <text evidence="1">The sequence shown here is derived from an EMBL/GenBank/DDBJ whole genome shotgun (WGS) entry which is preliminary data.</text>
</comment>
<sequence>MGFIGGTINEKELKKDELSAIELLVRRVIREELADHDVLKERNTTIPQETLDWMEEVGITELGRSFSYHLPSTGMIYSKDYLKNTPLEQIKAGHERTVKSKMDNPREKE</sequence>
<keyword evidence="2" id="KW-1185">Reference proteome</keyword>
<dbReference type="RefSeq" id="WP_210090651.1">
    <property type="nucleotide sequence ID" value="NZ_JAGGKG010000021.1"/>
</dbReference>
<organism evidence="1 2">
    <name type="scientific">Paenibacillus turicensis</name>
    <dbReference type="NCBI Taxonomy" id="160487"/>
    <lineage>
        <taxon>Bacteria</taxon>
        <taxon>Bacillati</taxon>
        <taxon>Bacillota</taxon>
        <taxon>Bacilli</taxon>
        <taxon>Bacillales</taxon>
        <taxon>Paenibacillaceae</taxon>
        <taxon>Paenibacillus</taxon>
    </lineage>
</organism>
<evidence type="ECO:0000313" key="1">
    <source>
        <dbReference type="EMBL" id="MBP1907066.1"/>
    </source>
</evidence>
<accession>A0ABS4FWV4</accession>
<protein>
    <submittedName>
        <fullName evidence="1">Uncharacterized protein</fullName>
    </submittedName>
</protein>